<dbReference type="Pfam" id="PF00702">
    <property type="entry name" value="Hydrolase"/>
    <property type="match status" value="1"/>
</dbReference>
<keyword evidence="3 5" id="KW-0378">Hydrolase</keyword>
<dbReference type="PANTHER" id="PTHR46470:SF2">
    <property type="entry name" value="GLYCERALDEHYDE 3-PHOSPHATE PHOSPHATASE"/>
    <property type="match status" value="1"/>
</dbReference>
<dbReference type="InterPro" id="IPR006439">
    <property type="entry name" value="HAD-SF_hydro_IA"/>
</dbReference>
<keyword evidence="2" id="KW-0479">Metal-binding</keyword>
<organism evidence="5 6">
    <name type="scientific">Cohnella zeiphila</name>
    <dbReference type="NCBI Taxonomy" id="2761120"/>
    <lineage>
        <taxon>Bacteria</taxon>
        <taxon>Bacillati</taxon>
        <taxon>Bacillota</taxon>
        <taxon>Bacilli</taxon>
        <taxon>Bacillales</taxon>
        <taxon>Paenibacillaceae</taxon>
        <taxon>Cohnella</taxon>
    </lineage>
</organism>
<comment type="cofactor">
    <cofactor evidence="1">
        <name>Mg(2+)</name>
        <dbReference type="ChEBI" id="CHEBI:18420"/>
    </cofactor>
</comment>
<keyword evidence="4" id="KW-0460">Magnesium</keyword>
<dbReference type="SFLD" id="SFLDS00003">
    <property type="entry name" value="Haloacid_Dehalogenase"/>
    <property type="match status" value="1"/>
</dbReference>
<dbReference type="SFLD" id="SFLDG01135">
    <property type="entry name" value="C1.5.6:_HAD__Beta-PGM__Phospha"/>
    <property type="match status" value="1"/>
</dbReference>
<evidence type="ECO:0000256" key="2">
    <source>
        <dbReference type="ARBA" id="ARBA00022723"/>
    </source>
</evidence>
<dbReference type="NCBIfam" id="TIGR01509">
    <property type="entry name" value="HAD-SF-IA-v3"/>
    <property type="match status" value="1"/>
</dbReference>
<dbReference type="InterPro" id="IPR036412">
    <property type="entry name" value="HAD-like_sf"/>
</dbReference>
<protein>
    <submittedName>
        <fullName evidence="5">HAD family hydrolase</fullName>
    </submittedName>
</protein>
<dbReference type="GO" id="GO:0044281">
    <property type="term" value="P:small molecule metabolic process"/>
    <property type="evidence" value="ECO:0007669"/>
    <property type="project" value="UniProtKB-ARBA"/>
</dbReference>
<accession>A0A7X0SU28</accession>
<dbReference type="SUPFAM" id="SSF56784">
    <property type="entry name" value="HAD-like"/>
    <property type="match status" value="1"/>
</dbReference>
<sequence>MPPLKAVLFDLDNTVLDRTAAFRRFVDVFLQTYFRHSDGAQELAARMAELDRDGYRDKRELFAELIEELAWERTPGLEELMDFYKKEYVNSAVPMERAQDVLRHVRGKYKTGLVTNGGTEVQHGKIDRLGIREDFDVILVSEEAGVKKPDPRIFAMATDRLGVRPEECVFVGDHPANDIEGAHRAGMRTIWLQVNQPWREGLSARPLRSIRRLAELLEVL</sequence>
<evidence type="ECO:0000256" key="4">
    <source>
        <dbReference type="ARBA" id="ARBA00022842"/>
    </source>
</evidence>
<dbReference type="PANTHER" id="PTHR46470">
    <property type="entry name" value="N-ACYLNEURAMINATE-9-PHOSPHATASE"/>
    <property type="match status" value="1"/>
</dbReference>
<name>A0A7X0SU28_9BACL</name>
<dbReference type="Gene3D" id="3.40.50.1000">
    <property type="entry name" value="HAD superfamily/HAD-like"/>
    <property type="match status" value="1"/>
</dbReference>
<dbReference type="SFLD" id="SFLDG01129">
    <property type="entry name" value="C1.5:_HAD__Beta-PGM__Phosphata"/>
    <property type="match status" value="1"/>
</dbReference>
<evidence type="ECO:0000256" key="1">
    <source>
        <dbReference type="ARBA" id="ARBA00001946"/>
    </source>
</evidence>
<reference evidence="5 6" key="1">
    <citation type="submission" date="2020-08" db="EMBL/GenBank/DDBJ databases">
        <title>Cohnella phylogeny.</title>
        <authorList>
            <person name="Dunlap C."/>
        </authorList>
    </citation>
    <scope>NUCLEOTIDE SEQUENCE [LARGE SCALE GENOMIC DNA]</scope>
    <source>
        <strain evidence="5 6">CBP 2801</strain>
    </source>
</reference>
<dbReference type="InterPro" id="IPR023214">
    <property type="entry name" value="HAD_sf"/>
</dbReference>
<evidence type="ECO:0000313" key="5">
    <source>
        <dbReference type="EMBL" id="MBB6735149.1"/>
    </source>
</evidence>
<dbReference type="GO" id="GO:0016791">
    <property type="term" value="F:phosphatase activity"/>
    <property type="evidence" value="ECO:0007669"/>
    <property type="project" value="TreeGrafter"/>
</dbReference>
<dbReference type="EMBL" id="JACJVO010000042">
    <property type="protein sequence ID" value="MBB6735149.1"/>
    <property type="molecule type" value="Genomic_DNA"/>
</dbReference>
<dbReference type="InterPro" id="IPR051400">
    <property type="entry name" value="HAD-like_hydrolase"/>
</dbReference>
<dbReference type="AlphaFoldDB" id="A0A7X0SU28"/>
<dbReference type="Proteomes" id="UP000564644">
    <property type="component" value="Unassembled WGS sequence"/>
</dbReference>
<proteinExistence type="predicted"/>
<dbReference type="NCBIfam" id="TIGR01549">
    <property type="entry name" value="HAD-SF-IA-v1"/>
    <property type="match status" value="1"/>
</dbReference>
<gene>
    <name evidence="5" type="ORF">H7C18_29975</name>
</gene>
<dbReference type="PRINTS" id="PR00413">
    <property type="entry name" value="HADHALOGNASE"/>
</dbReference>
<evidence type="ECO:0000313" key="6">
    <source>
        <dbReference type="Proteomes" id="UP000564644"/>
    </source>
</evidence>
<keyword evidence="6" id="KW-1185">Reference proteome</keyword>
<evidence type="ECO:0000256" key="3">
    <source>
        <dbReference type="ARBA" id="ARBA00022801"/>
    </source>
</evidence>
<comment type="caution">
    <text evidence="5">The sequence shown here is derived from an EMBL/GenBank/DDBJ whole genome shotgun (WGS) entry which is preliminary data.</text>
</comment>
<dbReference type="Gene3D" id="1.20.120.710">
    <property type="entry name" value="Haloacid dehalogenase hydrolase-like domain"/>
    <property type="match status" value="1"/>
</dbReference>
<dbReference type="GO" id="GO:0046872">
    <property type="term" value="F:metal ion binding"/>
    <property type="evidence" value="ECO:0007669"/>
    <property type="project" value="UniProtKB-KW"/>
</dbReference>